<accession>A0A0S4J0B7</accession>
<gene>
    <name evidence="1" type="ORF">BSAL_84660</name>
</gene>
<evidence type="ECO:0000313" key="2">
    <source>
        <dbReference type="Proteomes" id="UP000051952"/>
    </source>
</evidence>
<keyword evidence="2" id="KW-1185">Reference proteome</keyword>
<dbReference type="VEuPathDB" id="TriTrypDB:BSAL_84660"/>
<sequence>MLEEIHEMVMHNAKKILENEAKLDAILDLMRVLAARSEAHGEALLKVQVMVEVQFSERSHIDQQFRHLQSLIDTHKKCENEMVSPDQ</sequence>
<dbReference type="EMBL" id="CYKH01000979">
    <property type="protein sequence ID" value="CUG75162.1"/>
    <property type="molecule type" value="Genomic_DNA"/>
</dbReference>
<organism evidence="1 2">
    <name type="scientific">Bodo saltans</name>
    <name type="common">Flagellated protozoan</name>
    <dbReference type="NCBI Taxonomy" id="75058"/>
    <lineage>
        <taxon>Eukaryota</taxon>
        <taxon>Discoba</taxon>
        <taxon>Euglenozoa</taxon>
        <taxon>Kinetoplastea</taxon>
        <taxon>Metakinetoplastina</taxon>
        <taxon>Eubodonida</taxon>
        <taxon>Bodonidae</taxon>
        <taxon>Bodo</taxon>
    </lineage>
</organism>
<evidence type="ECO:0000313" key="1">
    <source>
        <dbReference type="EMBL" id="CUG75162.1"/>
    </source>
</evidence>
<name>A0A0S4J0B7_BODSA</name>
<proteinExistence type="predicted"/>
<dbReference type="Proteomes" id="UP000051952">
    <property type="component" value="Unassembled WGS sequence"/>
</dbReference>
<reference evidence="2" key="1">
    <citation type="submission" date="2015-09" db="EMBL/GenBank/DDBJ databases">
        <authorList>
            <consortium name="Pathogen Informatics"/>
        </authorList>
    </citation>
    <scope>NUCLEOTIDE SEQUENCE [LARGE SCALE GENOMIC DNA]</scope>
    <source>
        <strain evidence="2">Lake Konstanz</strain>
    </source>
</reference>
<dbReference type="AlphaFoldDB" id="A0A0S4J0B7"/>
<protein>
    <submittedName>
        <fullName evidence="1">Uncharacterized protein</fullName>
    </submittedName>
</protein>